<dbReference type="InterPro" id="IPR005158">
    <property type="entry name" value="BTAD"/>
</dbReference>
<evidence type="ECO:0000313" key="6">
    <source>
        <dbReference type="Proteomes" id="UP001235064"/>
    </source>
</evidence>
<dbReference type="Proteomes" id="UP001235064">
    <property type="component" value="Unassembled WGS sequence"/>
</dbReference>
<keyword evidence="6" id="KW-1185">Reference proteome</keyword>
<dbReference type="InterPro" id="IPR001867">
    <property type="entry name" value="OmpR/PhoB-type_DNA-bd"/>
</dbReference>
<protein>
    <submittedName>
        <fullName evidence="5">BTAD domain-containing putative transcriptional regulator</fullName>
    </submittedName>
</protein>
<dbReference type="InterPro" id="IPR049945">
    <property type="entry name" value="AAA_22"/>
</dbReference>
<dbReference type="RefSeq" id="WP_286288037.1">
    <property type="nucleotide sequence ID" value="NZ_JASXSZ010000002.1"/>
</dbReference>
<dbReference type="SUPFAM" id="SSF52540">
    <property type="entry name" value="P-loop containing nucleoside triphosphate hydrolases"/>
    <property type="match status" value="1"/>
</dbReference>
<dbReference type="PANTHER" id="PTHR47691">
    <property type="entry name" value="REGULATOR-RELATED"/>
    <property type="match status" value="1"/>
</dbReference>
<dbReference type="InterPro" id="IPR011990">
    <property type="entry name" value="TPR-like_helical_dom_sf"/>
</dbReference>
<evidence type="ECO:0000313" key="5">
    <source>
        <dbReference type="EMBL" id="MDL9979172.1"/>
    </source>
</evidence>
<dbReference type="CDD" id="cd15831">
    <property type="entry name" value="BTAD"/>
    <property type="match status" value="1"/>
</dbReference>
<feature type="domain" description="Bacterial transcriptional activator" evidence="4">
    <location>
        <begin position="93"/>
        <end position="234"/>
    </location>
</feature>
<evidence type="ECO:0000256" key="2">
    <source>
        <dbReference type="ARBA" id="ARBA00023125"/>
    </source>
</evidence>
<dbReference type="PANTHER" id="PTHR47691:SF3">
    <property type="entry name" value="HTH-TYPE TRANSCRIPTIONAL REGULATOR RV0890C-RELATED"/>
    <property type="match status" value="1"/>
</dbReference>
<dbReference type="InterPro" id="IPR027417">
    <property type="entry name" value="P-loop_NTPase"/>
</dbReference>
<evidence type="ECO:0000259" key="4">
    <source>
        <dbReference type="SMART" id="SM01043"/>
    </source>
</evidence>
<keyword evidence="2" id="KW-0238">DNA-binding</keyword>
<reference evidence="5 6" key="1">
    <citation type="submission" date="2023-06" db="EMBL/GenBank/DDBJ databases">
        <title>Microbacterium sp. nov., isolated from a waste landfill.</title>
        <authorList>
            <person name="Wen W."/>
        </authorList>
    </citation>
    <scope>NUCLEOTIDE SEQUENCE [LARGE SCALE GENOMIC DNA]</scope>
    <source>
        <strain evidence="5 6">ASV49</strain>
    </source>
</reference>
<feature type="domain" description="OmpR/PhoB-type" evidence="3">
    <location>
        <begin position="17"/>
        <end position="87"/>
    </location>
</feature>
<accession>A0ABT7MXL1</accession>
<dbReference type="SMART" id="SM00862">
    <property type="entry name" value="Trans_reg_C"/>
    <property type="match status" value="1"/>
</dbReference>
<comment type="similarity">
    <text evidence="1">Belongs to the AfsR/DnrI/RedD regulatory family.</text>
</comment>
<proteinExistence type="inferred from homology"/>
<evidence type="ECO:0000259" key="3">
    <source>
        <dbReference type="SMART" id="SM00862"/>
    </source>
</evidence>
<dbReference type="EMBL" id="JASXSZ010000002">
    <property type="protein sequence ID" value="MDL9979172.1"/>
    <property type="molecule type" value="Genomic_DNA"/>
</dbReference>
<comment type="caution">
    <text evidence="5">The sequence shown here is derived from an EMBL/GenBank/DDBJ whole genome shotgun (WGS) entry which is preliminary data.</text>
</comment>
<organism evidence="5 6">
    <name type="scientific">Microbacterium candidum</name>
    <dbReference type="NCBI Taxonomy" id="3041922"/>
    <lineage>
        <taxon>Bacteria</taxon>
        <taxon>Bacillati</taxon>
        <taxon>Actinomycetota</taxon>
        <taxon>Actinomycetes</taxon>
        <taxon>Micrococcales</taxon>
        <taxon>Microbacteriaceae</taxon>
        <taxon>Microbacterium</taxon>
    </lineage>
</organism>
<dbReference type="Pfam" id="PF13401">
    <property type="entry name" value="AAA_22"/>
    <property type="match status" value="1"/>
</dbReference>
<dbReference type="Pfam" id="PF03704">
    <property type="entry name" value="BTAD"/>
    <property type="match status" value="1"/>
</dbReference>
<evidence type="ECO:0000256" key="1">
    <source>
        <dbReference type="ARBA" id="ARBA00005820"/>
    </source>
</evidence>
<dbReference type="SMART" id="SM01043">
    <property type="entry name" value="BTAD"/>
    <property type="match status" value="1"/>
</dbReference>
<dbReference type="Gene3D" id="1.10.10.10">
    <property type="entry name" value="Winged helix-like DNA-binding domain superfamily/Winged helix DNA-binding domain"/>
    <property type="match status" value="1"/>
</dbReference>
<dbReference type="PRINTS" id="PR00364">
    <property type="entry name" value="DISEASERSIST"/>
</dbReference>
<name>A0ABT7MXL1_9MICO</name>
<dbReference type="Gene3D" id="3.40.50.300">
    <property type="entry name" value="P-loop containing nucleotide triphosphate hydrolases"/>
    <property type="match status" value="1"/>
</dbReference>
<gene>
    <name evidence="5" type="ORF">QSV35_07490</name>
</gene>
<dbReference type="Gene3D" id="1.25.40.10">
    <property type="entry name" value="Tetratricopeptide repeat domain"/>
    <property type="match status" value="2"/>
</dbReference>
<dbReference type="SUPFAM" id="SSF48452">
    <property type="entry name" value="TPR-like"/>
    <property type="match status" value="2"/>
</dbReference>
<sequence length="1049" mass="110621">MRIPLQVDVLRPVRIGGVELTGATARALVAALALAAPAARSVEALAGDVWGDDPPQNPRASLQTLVSRVRAATDADVIRSTPAGYALARDARVDLREAETLIIEAERSPQGRVELYAAQALALWEGEPGADLGASPVGAELADAAASLRARLDTALAAGLTAQGRDEEAVSIYTALAAANPYDESATAQLMTALDAAGRTADALAVFAALRERLRDDLGTSPGAAIAELNARLLRADDERIAPRVRIGLRAEPNVLLGRDADLAAIAQLLRVHRVVTVLGAGGLGKTRLAQAAAAASDAPVVVFVPLASVRAGEDIAAAVAGALGLGEAGGSGLLVEPRQRPELRARIVSALSERATLLVLDNCEQVVDGAAAWVSDILGTVPDLRVLTTSRTPLAIAGEAVHPLAPLAADDGDGPAVRLFLERARAVRPTASLPLDVVTRICAHLDGLPLAIELAAARVRTMTPAQIEERLRDRFALLTTGDRAAPERHRTLEAVIAWSWELLDDQARHALATLAVLPAGFSAETARGVLGIPVDDILDRLVSQSLLIVSDDDTEVRFRMLETVREYGLARLAGDDATDAAWEGVFRWMRGVADGLVSDLLDPIAFTATRGEHDNLLAALRRAYEDGRDPEIVLAFALLAPGWLVRGQFSEMAERIPPALGAAQRLVRTPDAVPLDALVLVLTIGAAAAQYGEGTPGLRATVMLRRIQGDPRVSPTFAAVAEIVTASPSAESLGAVVERLRASEVPEHRLVAELALGQYAENDGQPAVALAAVRRAWTLANEQGAVWLAAMSASSIGQLASQSAQPAEALAWLDRAEEGFRVFGLHIGMQELDWMRAASLLNLGRIDEARALFTELAERHELSADGMELASVGRFGLAEVARLEGRAADAAVGYRGAIAQFSRSVQRASPWFTLAVAGLVAAAAADDLLPPEELARWARRVRTRMLAVVRMQEFVDKPVFGAVCTAVSAWALTVPGCRDIAVELLGLGESLGSRQDLPCLRLDPLFARTAEVAGVEATQKARDAASALSSDDRVTRARGLLSSAALRV</sequence>
<dbReference type="InterPro" id="IPR036388">
    <property type="entry name" value="WH-like_DNA-bd_sf"/>
</dbReference>